<dbReference type="InterPro" id="IPR029044">
    <property type="entry name" value="Nucleotide-diphossugar_trans"/>
</dbReference>
<dbReference type="FunFam" id="3.90.550.10:FF:000004">
    <property type="entry name" value="UDP-glucose glycoprotein glucosyltransferase 1"/>
    <property type="match status" value="1"/>
</dbReference>
<keyword evidence="8" id="KW-0256">Endoplasmic reticulum</keyword>
<dbReference type="SUPFAM" id="SSF53448">
    <property type="entry name" value="Nucleotide-diphospho-sugar transferases"/>
    <property type="match status" value="1"/>
</dbReference>
<feature type="domain" description="UDP-glucose:glycoprotein glucosyltransferase thioredoxin-like" evidence="18">
    <location>
        <begin position="789"/>
        <end position="1014"/>
    </location>
</feature>
<evidence type="ECO:0000259" key="19">
    <source>
        <dbReference type="Pfam" id="PF18404"/>
    </source>
</evidence>
<dbReference type="Pfam" id="PF18403">
    <property type="entry name" value="Thioredoxin_15"/>
    <property type="match status" value="1"/>
</dbReference>
<comment type="pathway">
    <text evidence="3">Protein modification; protein glycosylation.</text>
</comment>
<evidence type="ECO:0000256" key="9">
    <source>
        <dbReference type="ARBA" id="ARBA00023180"/>
    </source>
</evidence>
<evidence type="ECO:0000259" key="17">
    <source>
        <dbReference type="Pfam" id="PF18402"/>
    </source>
</evidence>
<feature type="chain" id="PRO_5002934528" description="UDP-glucose ceramide glucosyltransferase-like 1" evidence="14">
    <location>
        <begin position="22"/>
        <end position="1647"/>
    </location>
</feature>
<keyword evidence="7 14" id="KW-0732">Signal</keyword>
<dbReference type="InterPro" id="IPR040497">
    <property type="entry name" value="Glyco_transf_24"/>
</dbReference>
<feature type="domain" description="Glucosyltransferase 24 catalytic" evidence="19">
    <location>
        <begin position="1346"/>
        <end position="1613"/>
    </location>
</feature>
<evidence type="ECO:0000256" key="8">
    <source>
        <dbReference type="ARBA" id="ARBA00022824"/>
    </source>
</evidence>
<protein>
    <recommendedName>
        <fullName evidence="12">UDP-glucose ceramide glucosyltransferase-like 1</fullName>
    </recommendedName>
</protein>
<evidence type="ECO:0000256" key="7">
    <source>
        <dbReference type="ARBA" id="ARBA00022729"/>
    </source>
</evidence>
<evidence type="ECO:0000256" key="5">
    <source>
        <dbReference type="ARBA" id="ARBA00022676"/>
    </source>
</evidence>
<evidence type="ECO:0000256" key="6">
    <source>
        <dbReference type="ARBA" id="ARBA00022679"/>
    </source>
</evidence>
<dbReference type="PANTHER" id="PTHR11226">
    <property type="entry name" value="UDP-GLUCOSE GLYCOPROTEIN:GLUCOSYLTRANSFERASE"/>
    <property type="match status" value="1"/>
</dbReference>
<dbReference type="InterPro" id="IPR040525">
    <property type="entry name" value="UGGT_TRXL_4"/>
</dbReference>
<keyword evidence="9" id="KW-0325">Glycoprotein</keyword>
<feature type="domain" description="UGGT thioredoxin-like" evidence="17">
    <location>
        <begin position="514"/>
        <end position="763"/>
    </location>
</feature>
<evidence type="ECO:0000259" key="16">
    <source>
        <dbReference type="Pfam" id="PF18401"/>
    </source>
</evidence>
<gene>
    <name evidence="20" type="ORF">BRAFLDRAFT_65560</name>
</gene>
<keyword evidence="6" id="KW-0808">Transferase</keyword>
<evidence type="ECO:0000256" key="12">
    <source>
        <dbReference type="ARBA" id="ARBA00081614"/>
    </source>
</evidence>
<accession>C3ZE29</accession>
<dbReference type="UniPathway" id="UPA00378"/>
<feature type="compositionally biased region" description="Polar residues" evidence="13">
    <location>
        <begin position="1615"/>
        <end position="1631"/>
    </location>
</feature>
<feature type="domain" description="UGGT thioredoxin-like" evidence="15">
    <location>
        <begin position="122"/>
        <end position="302"/>
    </location>
</feature>
<organism>
    <name type="scientific">Branchiostoma floridae</name>
    <name type="common">Florida lancelet</name>
    <name type="synonym">Amphioxus</name>
    <dbReference type="NCBI Taxonomy" id="7739"/>
    <lineage>
        <taxon>Eukaryota</taxon>
        <taxon>Metazoa</taxon>
        <taxon>Chordata</taxon>
        <taxon>Cephalochordata</taxon>
        <taxon>Leptocardii</taxon>
        <taxon>Amphioxiformes</taxon>
        <taxon>Branchiostomatidae</taxon>
        <taxon>Branchiostoma</taxon>
    </lineage>
</organism>
<dbReference type="GO" id="GO:0003980">
    <property type="term" value="F:UDP-glucose:glycoprotein glucosyltransferase activity"/>
    <property type="evidence" value="ECO:0007669"/>
    <property type="project" value="InterPro"/>
</dbReference>
<comment type="similarity">
    <text evidence="4">Belongs to the glycosyltransferase 8 family.</text>
</comment>
<dbReference type="GO" id="GO:0005788">
    <property type="term" value="C:endoplasmic reticulum lumen"/>
    <property type="evidence" value="ECO:0007669"/>
    <property type="project" value="UniProtKB-SubCell"/>
</dbReference>
<evidence type="ECO:0000256" key="13">
    <source>
        <dbReference type="SAM" id="MobiDB-lite"/>
    </source>
</evidence>
<dbReference type="eggNOG" id="KOG1879">
    <property type="taxonomic scope" value="Eukaryota"/>
</dbReference>
<comment type="function">
    <text evidence="10">Recognizes glycoproteins with minor folding defects. Reglucosylates single N-glycans near the misfolded part of the protein, thus providing quality control for protein folding in the endoplasmic reticulum. Reglucosylated proteins are recognized by calreticulin for recycling to the endoplasmic reticulum and refolding or degradation.</text>
</comment>
<dbReference type="Gene3D" id="3.90.550.10">
    <property type="entry name" value="Spore Coat Polysaccharide Biosynthesis Protein SpsA, Chain A"/>
    <property type="match status" value="1"/>
</dbReference>
<dbReference type="STRING" id="7739.C3ZE29"/>
<feature type="region of interest" description="Disordered" evidence="13">
    <location>
        <begin position="1615"/>
        <end position="1647"/>
    </location>
</feature>
<dbReference type="Pfam" id="PF18401">
    <property type="entry name" value="Thioredoxin_13"/>
    <property type="match status" value="1"/>
</dbReference>
<comment type="catalytic activity">
    <reaction evidence="11">
        <text>N(4)-(alpha-D-Man-(1-&gt;2)-alpha-D-Man-(1-&gt;2)-alpha-D-Man-(1-&gt;3)-[alpha-D-Man-(1-&gt;2)-alpha-D-Man-(1-&gt;3)-[alpha-D-Man-(1-&gt;2)-alpha-D-Man-(1-&gt;6)]-alpha-D-Man-(1-&gt;6)]-beta-D-Man-(1-&gt;4)-beta-D-GlcNAc-(1-&gt;4)-beta-D-GlcNAc)-L-asparaginyl-[protein] (N-glucan mannose isomer 9A1,2,3B1,2,3) + UDP-alpha-D-glucose = N(4)-(alpha-D-Glc-(1-&gt;3)-alpha-D-Man-(1-&gt;2)-alpha-D-Man-(1-&gt;2)-alpha-D-Man-(1-&gt;3)-[alpha-D-Man-(1-&gt;2)-alpha-D-Man-(1-&gt;3)-[alpha-D-Man-(1-&gt;2)-alpha-D-Man-(1-&gt;6)]-alpha-D-Man-(1-&gt;6)]-beta-D-Man-(1-&gt;4)-beta-D-GlcNAc-(1-&gt;4)-beta-D-GlcNAc)-L-asparaginyl-[protein] + UDP + H(+)</text>
        <dbReference type="Rhea" id="RHEA:61304"/>
        <dbReference type="Rhea" id="RHEA-COMP:14356"/>
        <dbReference type="Rhea" id="RHEA-COMP:14357"/>
        <dbReference type="ChEBI" id="CHEBI:15378"/>
        <dbReference type="ChEBI" id="CHEBI:58223"/>
        <dbReference type="ChEBI" id="CHEBI:58885"/>
        <dbReference type="ChEBI" id="CHEBI:59080"/>
        <dbReference type="ChEBI" id="CHEBI:139493"/>
    </reaction>
</comment>
<dbReference type="PANTHER" id="PTHR11226:SF0">
    <property type="entry name" value="UDP-GLUCOSE:GLYCOPROTEIN GLUCOSYLTRANSFERASE"/>
    <property type="match status" value="1"/>
</dbReference>
<dbReference type="Pfam" id="PF06427">
    <property type="entry name" value="UDP-g_GGTase"/>
    <property type="match status" value="1"/>
</dbReference>
<sequence length="1647" mass="186117">MILQILLILLYSKFPLLTTLARSEIARFRHPRWQPPVLDTGDRIGFKQLIRQPANHSSTRVCHVVLLTSGLASPSPKKFKVTKLGYHSMLLFMVTVLAGVILTAEAKSKSIVATLDAKWRDTPLLLEASEFLAQESNDAFWSFANKVADADPEKITSQSDHSYHHYIQKLTHGVLSEAQVKVLRFTLALRAHSPTVEMFAHLVDDLPSIPDCPAFVDVHNQMTCDPSRVKGMVDTASGRQRPYLYKVDHQYPGTSPDVPVVILYAELGTQAFKDFHTVLRDMADKGDINYVLRHYIKVRPDRKVRLSGYGVELAIKSTEYKAVDDSKVQGDAPGVEVEVEGEDEVEGFIFKKLRQLYPDLKEKLKTFRSYLIESTNEMAPLKVWQIQDLSFQAAQRIVSSSPQDALRVMRDVSQNFPTQARSLVRTQVQDEVRKEIQDNQKVFSETLDMGAGESALLINGLHVDLDIVDPFLLLDTIKNEVKLMEGLWSLGIREDDLKSLLYLPVDSEVDNYAIDIRDHAVHWINDLEKDYQYKSWPSNLQELLRPMFPGMLRHIRKNMYHMVFFLDPLKKEAGELVKLADLFYRNQAPVRIGLVFVVNDEKDVEGQDDVGVALIRAYNFIQQDQGSDKAFLWLNSVYSLARNKDSLLEMDHIKEKFRRKYPGDDIADVIAADTDYDDKRRAGRQFYQRTGLGPLPQVLMNGVPFTEEEISPENFEESVVSKILGITPELQRAVYMGELTNSMNLMEWLMDRPNVMPRLNPRVLSTKKRTLDLTTQPGKSPLADSAAFSRLSSNQMAATLANNMKYLTKKDESVTRPVTMWVVCDMESTEGRQLLYDAIKHMKSSNTVRIGVLHNPASTPEDGSQTFARAVQAALDTQTMTMAKNFITKLAKEENIPLVQGGKLAELYVNGMDTAKFEAALKKDQKKQTGVLTSHWTFVKNTLKVRPGQRAIVANGMIVGPLDPSETFDPDDFGLLEKFVKSLAADNVAQKIKDMELNLKNDGLNDLVMKASGLLIANQRSDSRREVTYSSDQHSAVKIPGDPNEAAFDIVAVVDPTTRDAQRLAPILMSLTITDASLTISDASLTLTGVNYDAIADVLQQVVNANLKVFMNSRDKLSEMPLKSFYRYVLEPEVGFMVNTSFSPGPSAKFVDMPDSTLFTLNMKPPESWLIESVRTPYDLDNIRLEDVVPGTTINAEYELEYLLLEGHCYDAMSGQPPRGLQFTLGTHNTPVMVDTIVMANLGYFQLKANPGAWLLRMRAGRSEEIYQITSHDGTDTPAGSEDVTVIMDSFKSKIIKIKVNKKPDKLQEDLLSDEGESGGGIWDSISSFTGGGKKSGDDADEEDVINIFSVASGHLYERLLRIMMLSVLKHTKTPVKFWFLKNYLSPAVMDFLPHMAKEYGFQYELVQYKWPRWLHQQTEKQRIIWGYKILFLDVLFPLSVKKIIFVDADQIVRTDIKELRDLDLGGAPYGYTPFCDSRKEMNGFRFWKSGYWASHLGGRKYHISALYVVDLKKFRRIAAGDRLRGQYQGLSQDPNSLSNLDQDLPNNMIHQVAIKSLPQEWLWCETWCDDASKATAKTIDLCNNPLTKEPKLEAAVRIVPEWTDYDNEIKALQQRLTNGEKSASSKTGGETLQPEESQRHHHDDEL</sequence>
<comment type="subcellular location">
    <subcellularLocation>
        <location evidence="2">Endoplasmic reticulum lumen</location>
    </subcellularLocation>
</comment>
<feature type="domain" description="UGGT thioredoxin-like" evidence="16">
    <location>
        <begin position="375"/>
        <end position="501"/>
    </location>
</feature>
<evidence type="ECO:0000256" key="14">
    <source>
        <dbReference type="SAM" id="SignalP"/>
    </source>
</evidence>
<dbReference type="InterPro" id="IPR009448">
    <property type="entry name" value="UDP-g_GGtrans"/>
</dbReference>
<dbReference type="Pfam" id="PF18402">
    <property type="entry name" value="Thioredoxin_14"/>
    <property type="match status" value="1"/>
</dbReference>
<evidence type="ECO:0000256" key="1">
    <source>
        <dbReference type="ARBA" id="ARBA00001913"/>
    </source>
</evidence>
<evidence type="ECO:0000313" key="20">
    <source>
        <dbReference type="EMBL" id="EEN48985.1"/>
    </source>
</evidence>
<reference evidence="20" key="1">
    <citation type="journal article" date="2008" name="Nature">
        <title>The amphioxus genome and the evolution of the chordate karyotype.</title>
        <authorList>
            <consortium name="US DOE Joint Genome Institute (JGI-PGF)"/>
            <person name="Putnam N.H."/>
            <person name="Butts T."/>
            <person name="Ferrier D.E.K."/>
            <person name="Furlong R.F."/>
            <person name="Hellsten U."/>
            <person name="Kawashima T."/>
            <person name="Robinson-Rechavi M."/>
            <person name="Shoguchi E."/>
            <person name="Terry A."/>
            <person name="Yu J.-K."/>
            <person name="Benito-Gutierrez E.L."/>
            <person name="Dubchak I."/>
            <person name="Garcia-Fernandez J."/>
            <person name="Gibson-Brown J.J."/>
            <person name="Grigoriev I.V."/>
            <person name="Horton A.C."/>
            <person name="de Jong P.J."/>
            <person name="Jurka J."/>
            <person name="Kapitonov V.V."/>
            <person name="Kohara Y."/>
            <person name="Kuroki Y."/>
            <person name="Lindquist E."/>
            <person name="Lucas S."/>
            <person name="Osoegawa K."/>
            <person name="Pennacchio L.A."/>
            <person name="Salamov A.A."/>
            <person name="Satou Y."/>
            <person name="Sauka-Spengler T."/>
            <person name="Schmutz J."/>
            <person name="Shin-I T."/>
            <person name="Toyoda A."/>
            <person name="Bronner-Fraser M."/>
            <person name="Fujiyama A."/>
            <person name="Holland L.Z."/>
            <person name="Holland P.W.H."/>
            <person name="Satoh N."/>
            <person name="Rokhsar D.S."/>
        </authorList>
    </citation>
    <scope>NUCLEOTIDE SEQUENCE [LARGE SCALE GENOMIC DNA]</scope>
    <source>
        <strain evidence="20">S238N-H82</strain>
        <tissue evidence="20">Testes</tissue>
    </source>
</reference>
<evidence type="ECO:0000256" key="10">
    <source>
        <dbReference type="ARBA" id="ARBA00045874"/>
    </source>
</evidence>
<evidence type="ECO:0000256" key="2">
    <source>
        <dbReference type="ARBA" id="ARBA00004319"/>
    </source>
</evidence>
<feature type="signal peptide" evidence="14">
    <location>
        <begin position="1"/>
        <end position="21"/>
    </location>
</feature>
<comment type="cofactor">
    <cofactor evidence="1">
        <name>Ca(2+)</name>
        <dbReference type="ChEBI" id="CHEBI:29108"/>
    </cofactor>
</comment>
<evidence type="ECO:0000256" key="3">
    <source>
        <dbReference type="ARBA" id="ARBA00004922"/>
    </source>
</evidence>
<dbReference type="Pfam" id="PF18404">
    <property type="entry name" value="Glyco_transf_24"/>
    <property type="match status" value="1"/>
</dbReference>
<keyword evidence="5" id="KW-0328">Glycosyltransferase</keyword>
<dbReference type="InterPro" id="IPR040693">
    <property type="entry name" value="UGGT_TRXL_1"/>
</dbReference>
<dbReference type="InterPro" id="IPR040694">
    <property type="entry name" value="UGGT_TRXL_2"/>
</dbReference>
<dbReference type="Pfam" id="PF18400">
    <property type="entry name" value="Thioredoxin_12"/>
    <property type="match status" value="1"/>
</dbReference>
<proteinExistence type="inferred from homology"/>
<feature type="compositionally biased region" description="Basic and acidic residues" evidence="13">
    <location>
        <begin position="1637"/>
        <end position="1647"/>
    </location>
</feature>
<dbReference type="EMBL" id="GG666612">
    <property type="protein sequence ID" value="EEN48985.1"/>
    <property type="molecule type" value="Genomic_DNA"/>
</dbReference>
<dbReference type="InParanoid" id="C3ZE29"/>
<evidence type="ECO:0000259" key="15">
    <source>
        <dbReference type="Pfam" id="PF18400"/>
    </source>
</evidence>
<name>C3ZE29_BRAFL</name>
<evidence type="ECO:0000256" key="11">
    <source>
        <dbReference type="ARBA" id="ARBA00048456"/>
    </source>
</evidence>
<evidence type="ECO:0000256" key="4">
    <source>
        <dbReference type="ARBA" id="ARBA00006351"/>
    </source>
</evidence>
<dbReference type="CDD" id="cd06432">
    <property type="entry name" value="GT8_HUGT1_C_like"/>
    <property type="match status" value="1"/>
</dbReference>
<dbReference type="InterPro" id="IPR040692">
    <property type="entry name" value="UGGT_TRXL_3"/>
</dbReference>
<evidence type="ECO:0000259" key="18">
    <source>
        <dbReference type="Pfam" id="PF18403"/>
    </source>
</evidence>